<dbReference type="EMBL" id="JABACJ020000022">
    <property type="protein sequence ID" value="MBU3877744.1"/>
    <property type="molecule type" value="Genomic_DNA"/>
</dbReference>
<dbReference type="Proteomes" id="UP000723714">
    <property type="component" value="Unassembled WGS sequence"/>
</dbReference>
<gene>
    <name evidence="2" type="ORF">HGO97_018220</name>
</gene>
<name>A0ABS6D807_9FIRM</name>
<reference evidence="2 3" key="1">
    <citation type="submission" date="2021-06" db="EMBL/GenBank/DDBJ databases">
        <title>Faecalicatena sp. nov. isolated from porcine feces.</title>
        <authorList>
            <person name="Oh B.S."/>
            <person name="Lee J.H."/>
        </authorList>
    </citation>
    <scope>NUCLEOTIDE SEQUENCE [LARGE SCALE GENOMIC DNA]</scope>
    <source>
        <strain evidence="2 3">AGMB00832</strain>
    </source>
</reference>
<feature type="transmembrane region" description="Helical" evidence="1">
    <location>
        <begin position="180"/>
        <end position="203"/>
    </location>
</feature>
<dbReference type="RefSeq" id="WP_216244362.1">
    <property type="nucleotide sequence ID" value="NZ_JABACJ020000022.1"/>
</dbReference>
<evidence type="ECO:0000313" key="3">
    <source>
        <dbReference type="Proteomes" id="UP000723714"/>
    </source>
</evidence>
<feature type="transmembrane region" description="Helical" evidence="1">
    <location>
        <begin position="319"/>
        <end position="336"/>
    </location>
</feature>
<feature type="transmembrane region" description="Helical" evidence="1">
    <location>
        <begin position="375"/>
        <end position="395"/>
    </location>
</feature>
<proteinExistence type="predicted"/>
<dbReference type="Pfam" id="PF13347">
    <property type="entry name" value="MFS_2"/>
    <property type="match status" value="1"/>
</dbReference>
<feature type="transmembrane region" description="Helical" evidence="1">
    <location>
        <begin position="401"/>
        <end position="424"/>
    </location>
</feature>
<keyword evidence="1" id="KW-0812">Transmembrane</keyword>
<keyword evidence="3" id="KW-1185">Reference proteome</keyword>
<protein>
    <submittedName>
        <fullName evidence="2">Glycoside-pentoside-hexuronide (GPH):cation symporter</fullName>
    </submittedName>
</protein>
<feature type="transmembrane region" description="Helical" evidence="1">
    <location>
        <begin position="268"/>
        <end position="289"/>
    </location>
</feature>
<keyword evidence="1" id="KW-0472">Membrane</keyword>
<dbReference type="PANTHER" id="PTHR11328">
    <property type="entry name" value="MAJOR FACILITATOR SUPERFAMILY DOMAIN-CONTAINING PROTEIN"/>
    <property type="match status" value="1"/>
</dbReference>
<feature type="transmembrane region" description="Helical" evidence="1">
    <location>
        <begin position="16"/>
        <end position="36"/>
    </location>
</feature>
<feature type="transmembrane region" description="Helical" evidence="1">
    <location>
        <begin position="112"/>
        <end position="131"/>
    </location>
</feature>
<organism evidence="2 3">
    <name type="scientific">Faecalicatena faecalis</name>
    <dbReference type="NCBI Taxonomy" id="2726362"/>
    <lineage>
        <taxon>Bacteria</taxon>
        <taxon>Bacillati</taxon>
        <taxon>Bacillota</taxon>
        <taxon>Clostridia</taxon>
        <taxon>Lachnospirales</taxon>
        <taxon>Lachnospiraceae</taxon>
        <taxon>Faecalicatena</taxon>
    </lineage>
</organism>
<evidence type="ECO:0000313" key="2">
    <source>
        <dbReference type="EMBL" id="MBU3877744.1"/>
    </source>
</evidence>
<accession>A0ABS6D807</accession>
<comment type="caution">
    <text evidence="2">The sequence shown here is derived from an EMBL/GenBank/DDBJ whole genome shotgun (WGS) entry which is preliminary data.</text>
</comment>
<feature type="transmembrane region" description="Helical" evidence="1">
    <location>
        <begin position="296"/>
        <end position="313"/>
    </location>
</feature>
<feature type="transmembrane region" description="Helical" evidence="1">
    <location>
        <begin position="152"/>
        <end position="174"/>
    </location>
</feature>
<keyword evidence="1" id="KW-1133">Transmembrane helix</keyword>
<dbReference type="NCBIfam" id="TIGR00792">
    <property type="entry name" value="gph"/>
    <property type="match status" value="1"/>
</dbReference>
<dbReference type="InterPro" id="IPR001927">
    <property type="entry name" value="Na/Gal_symport"/>
</dbReference>
<feature type="transmembrane region" description="Helical" evidence="1">
    <location>
        <begin position="231"/>
        <end position="256"/>
    </location>
</feature>
<evidence type="ECO:0000256" key="1">
    <source>
        <dbReference type="SAM" id="Phobius"/>
    </source>
</evidence>
<sequence length="449" mass="48210">MKNKNQKVKLSEKMGLFMVCAGNIPFMSLLSAYFMIYYTTVVGLDPKALATLFLVSKVMDGISDPVMGFILDRFPVMKMGKFRPMIILGTVICSINYILLWFGAVWSPVGKYAIVYITYLLLGWTFDIMDISKNSLIPVMSTNDKERNSLSLFNALGTLAGGAVIGVLGPVIVADGKLESYYVLIFGSMAMTLGLSVLGALCVRERVGFEGNDEEKYSLKEMLRFLRYKPVWAAFVSTLVVGAGSSVAGGAGAYFYTYVLGDMKLMSGVSIISLITAPFGIVIGPYLANRFGKKKVYLSAIIISTALNLLRLIDVTSMVLIYISAFIGGVAGGWMVPVSTSIQADNTTYVQYKTGRRVEAAIASLTSFVSKVAQGLGGAIPGYVIAACGFVTGAAVQPESINSGIILCVLVLPTILGVLGIIIFGTQYTLDQKAVAEMDAKVAEKNSNN</sequence>
<dbReference type="PANTHER" id="PTHR11328:SF24">
    <property type="entry name" value="MAJOR FACILITATOR SUPERFAMILY (MFS) PROFILE DOMAIN-CONTAINING PROTEIN"/>
    <property type="match status" value="1"/>
</dbReference>
<dbReference type="InterPro" id="IPR039672">
    <property type="entry name" value="MFS_2"/>
</dbReference>
<feature type="transmembrane region" description="Helical" evidence="1">
    <location>
        <begin position="82"/>
        <end position="106"/>
    </location>
</feature>